<dbReference type="Gene3D" id="3.40.50.1820">
    <property type="entry name" value="alpha/beta hydrolase"/>
    <property type="match status" value="1"/>
</dbReference>
<evidence type="ECO:0000256" key="1">
    <source>
        <dbReference type="SAM" id="SignalP"/>
    </source>
</evidence>
<dbReference type="GeneID" id="82880182"/>
<feature type="chain" id="PRO_5044060995" evidence="1">
    <location>
        <begin position="29"/>
        <end position="404"/>
    </location>
</feature>
<dbReference type="InterPro" id="IPR050583">
    <property type="entry name" value="Mycobacterial_A85_antigen"/>
</dbReference>
<evidence type="ECO:0000313" key="4">
    <source>
        <dbReference type="Proteomes" id="UP000185479"/>
    </source>
</evidence>
<accession>A0A1L7CLK5</accession>
<reference evidence="3 5" key="2">
    <citation type="submission" date="2019-06" db="EMBL/GenBank/DDBJ databases">
        <title>Whole genome shotgun sequence of Corynebacterium flavescens NBRC 14136.</title>
        <authorList>
            <person name="Hosoyama A."/>
            <person name="Uohara A."/>
            <person name="Ohji S."/>
            <person name="Ichikawa N."/>
        </authorList>
    </citation>
    <scope>NUCLEOTIDE SEQUENCE [LARGE SCALE GENOMIC DNA]</scope>
    <source>
        <strain evidence="3 5">NBRC 14136</strain>
    </source>
</reference>
<name>A0A1L7CLK5_CORFL</name>
<dbReference type="AlphaFoldDB" id="A0A1L7CLK5"/>
<dbReference type="Proteomes" id="UP000185479">
    <property type="component" value="Chromosome"/>
</dbReference>
<dbReference type="PANTHER" id="PTHR48098">
    <property type="entry name" value="ENTEROCHELIN ESTERASE-RELATED"/>
    <property type="match status" value="1"/>
</dbReference>
<dbReference type="RefSeq" id="WP_075729699.1">
    <property type="nucleotide sequence ID" value="NZ_BJNB01000036.1"/>
</dbReference>
<gene>
    <name evidence="3" type="ORF">CFL01nite_19660</name>
    <name evidence="2" type="ORF">CFLV_05560</name>
</gene>
<keyword evidence="4" id="KW-1185">Reference proteome</keyword>
<dbReference type="EMBL" id="CP009246">
    <property type="protein sequence ID" value="APT86703.1"/>
    <property type="molecule type" value="Genomic_DNA"/>
</dbReference>
<dbReference type="Proteomes" id="UP000315353">
    <property type="component" value="Unassembled WGS sequence"/>
</dbReference>
<reference evidence="2 4" key="1">
    <citation type="submission" date="2014-08" db="EMBL/GenBank/DDBJ databases">
        <title>Complete genome sequence of Corynebacterium flavescens OJ8(T)(=DSM 20296(T)), isolated from cheese.</title>
        <authorList>
            <person name="Ruckert C."/>
            <person name="Albersmeier A."/>
            <person name="Winkler A."/>
            <person name="Kalinowski J."/>
        </authorList>
    </citation>
    <scope>NUCLEOTIDE SEQUENCE [LARGE SCALE GENOMIC DNA]</scope>
    <source>
        <strain evidence="2 4">OJ8</strain>
    </source>
</reference>
<evidence type="ECO:0000313" key="5">
    <source>
        <dbReference type="Proteomes" id="UP000315353"/>
    </source>
</evidence>
<organism evidence="2 4">
    <name type="scientific">Corynebacterium flavescens</name>
    <dbReference type="NCBI Taxonomy" id="28028"/>
    <lineage>
        <taxon>Bacteria</taxon>
        <taxon>Bacillati</taxon>
        <taxon>Actinomycetota</taxon>
        <taxon>Actinomycetes</taxon>
        <taxon>Mycobacteriales</taxon>
        <taxon>Corynebacteriaceae</taxon>
        <taxon>Corynebacterium</taxon>
    </lineage>
</organism>
<dbReference type="GO" id="GO:0016747">
    <property type="term" value="F:acyltransferase activity, transferring groups other than amino-acyl groups"/>
    <property type="evidence" value="ECO:0007669"/>
    <property type="project" value="TreeGrafter"/>
</dbReference>
<proteinExistence type="predicted"/>
<dbReference type="Pfam" id="PF00756">
    <property type="entry name" value="Esterase"/>
    <property type="match status" value="1"/>
</dbReference>
<evidence type="ECO:0000313" key="3">
    <source>
        <dbReference type="EMBL" id="GEB98471.1"/>
    </source>
</evidence>
<feature type="signal peptide" evidence="1">
    <location>
        <begin position="1"/>
        <end position="28"/>
    </location>
</feature>
<dbReference type="PANTHER" id="PTHR48098:SF1">
    <property type="entry name" value="DIACYLGLYCEROL ACYLTRANSFERASE_MYCOLYLTRANSFERASE AG85A"/>
    <property type="match status" value="1"/>
</dbReference>
<sequence>MTRRLWRPLSVGILAASFLITIPVSANAEDNGASSSELAGSVNDGLLDLVAGSSQWEGSSDLTLQGLLSSANLLDSSSTSGSGSTLPDSLLSSESGYPLPTVDNIDEVKIVKKEVENRADRREKWSIASPSMKRVVDVQIVRPADPNAPAPMLYLLDGIGGNKNSSGWVNTGAVKNVFANENATVVMPLGAAASLYTDWDKDDPALGTIKWETFITKELAPLLESDPSLHFNDKRGIGGLSMGASGAVRMANNNPDFFNAAIGISGCYSTMDAIGKQTVNLIVGSRGGNVENMWGPVGSEKWNAQDVNQNPQGIKDMAVYLSAASGAAGDVDIKDYEGEPFYNMVAGLYLERGAHECTKNLEESLSEAGAPDITVSYLDTGMHNWRNYEAQLQPAWDDVKHALD</sequence>
<dbReference type="EMBL" id="BJNB01000036">
    <property type="protein sequence ID" value="GEB98471.1"/>
    <property type="molecule type" value="Genomic_DNA"/>
</dbReference>
<dbReference type="OrthoDB" id="4510758at2"/>
<dbReference type="SUPFAM" id="SSF53474">
    <property type="entry name" value="alpha/beta-Hydrolases"/>
    <property type="match status" value="1"/>
</dbReference>
<dbReference type="STRING" id="28028.CFLV_05560"/>
<evidence type="ECO:0000313" key="2">
    <source>
        <dbReference type="EMBL" id="APT86703.1"/>
    </source>
</evidence>
<protein>
    <submittedName>
        <fullName evidence="2">Uncharacterized protein</fullName>
    </submittedName>
</protein>
<dbReference type="InterPro" id="IPR000801">
    <property type="entry name" value="Esterase-like"/>
</dbReference>
<keyword evidence="1" id="KW-0732">Signal</keyword>
<dbReference type="KEGG" id="cfc:CFLV_05560"/>
<dbReference type="InterPro" id="IPR029058">
    <property type="entry name" value="AB_hydrolase_fold"/>
</dbReference>